<evidence type="ECO:0000313" key="2">
    <source>
        <dbReference type="EMBL" id="EQD47552.1"/>
    </source>
</evidence>
<feature type="compositionally biased region" description="Basic residues" evidence="1">
    <location>
        <begin position="251"/>
        <end position="260"/>
    </location>
</feature>
<comment type="caution">
    <text evidence="2">The sequence shown here is derived from an EMBL/GenBank/DDBJ whole genome shotgun (WGS) entry which is preliminary data.</text>
</comment>
<reference evidence="2" key="2">
    <citation type="journal article" date="2014" name="ISME J.">
        <title>Microbial stratification in low pH oxic and suboxic macroscopic growths along an acid mine drainage.</title>
        <authorList>
            <person name="Mendez-Garcia C."/>
            <person name="Mesa V."/>
            <person name="Sprenger R.R."/>
            <person name="Richter M."/>
            <person name="Diez M.S."/>
            <person name="Solano J."/>
            <person name="Bargiela R."/>
            <person name="Golyshina O.V."/>
            <person name="Manteca A."/>
            <person name="Ramos J.L."/>
            <person name="Gallego J.R."/>
            <person name="Llorente I."/>
            <person name="Martins Dos Santos V.A."/>
            <person name="Jensen O.N."/>
            <person name="Pelaez A.I."/>
            <person name="Sanchez J."/>
            <person name="Ferrer M."/>
        </authorList>
    </citation>
    <scope>NUCLEOTIDE SEQUENCE</scope>
</reference>
<dbReference type="Gene3D" id="3.40.50.970">
    <property type="match status" value="1"/>
</dbReference>
<reference evidence="2" key="1">
    <citation type="submission" date="2013-08" db="EMBL/GenBank/DDBJ databases">
        <authorList>
            <person name="Mendez C."/>
            <person name="Richter M."/>
            <person name="Ferrer M."/>
            <person name="Sanchez J."/>
        </authorList>
    </citation>
    <scope>NUCLEOTIDE SEQUENCE</scope>
</reference>
<evidence type="ECO:0000256" key="1">
    <source>
        <dbReference type="SAM" id="MobiDB-lite"/>
    </source>
</evidence>
<dbReference type="InterPro" id="IPR029061">
    <property type="entry name" value="THDP-binding"/>
</dbReference>
<gene>
    <name evidence="2" type="ORF">B1A_14291</name>
</gene>
<sequence>MDCNPIDCAGINRTQHPLSHEIAMSAQPPIAARHKGFNRAEIVDRNFIEFVHDWRGAAVPTPRDDDAVLPGSALDARGFRELFESQLISRHLDLMARVLRVKNKVFYTIGSSGHEGNAMLARLTRHTDPAFLHYRSGAFMAERFRKLPGTDSSKLDPVMDSALSFAASKDDPASGGRHKVWGSKPLWVLPQTSTIASHLPKALGTAIAIGQARRVKHALPIPEDSIAICSFGDASSNHATRRPRSTPPRGRPTRSCRRRSCSCARTTASASR</sequence>
<name>T0ZSP4_9ZZZZ</name>
<proteinExistence type="predicted"/>
<protein>
    <submittedName>
        <fullName evidence="2">Transketolase, central region</fullName>
    </submittedName>
</protein>
<organism evidence="2">
    <name type="scientific">mine drainage metagenome</name>
    <dbReference type="NCBI Taxonomy" id="410659"/>
    <lineage>
        <taxon>unclassified sequences</taxon>
        <taxon>metagenomes</taxon>
        <taxon>ecological metagenomes</taxon>
    </lineage>
</organism>
<dbReference type="AlphaFoldDB" id="T0ZSP4"/>
<accession>T0ZSP4</accession>
<feature type="compositionally biased region" description="Low complexity" evidence="1">
    <location>
        <begin position="261"/>
        <end position="272"/>
    </location>
</feature>
<dbReference type="EMBL" id="AUZX01010485">
    <property type="protein sequence ID" value="EQD47552.1"/>
    <property type="molecule type" value="Genomic_DNA"/>
</dbReference>
<feature type="region of interest" description="Disordered" evidence="1">
    <location>
        <begin position="236"/>
        <end position="272"/>
    </location>
</feature>
<dbReference type="SUPFAM" id="SSF52518">
    <property type="entry name" value="Thiamin diphosphate-binding fold (THDP-binding)"/>
    <property type="match status" value="1"/>
</dbReference>